<feature type="transmembrane region" description="Helical" evidence="5">
    <location>
        <begin position="6"/>
        <end position="24"/>
    </location>
</feature>
<feature type="transmembrane region" description="Helical" evidence="5">
    <location>
        <begin position="53"/>
        <end position="72"/>
    </location>
</feature>
<dbReference type="EMBL" id="JBBBNY010000003">
    <property type="protein sequence ID" value="MEI7036401.1"/>
    <property type="molecule type" value="Genomic_DNA"/>
</dbReference>
<evidence type="ECO:0000256" key="5">
    <source>
        <dbReference type="SAM" id="Phobius"/>
    </source>
</evidence>
<evidence type="ECO:0000313" key="7">
    <source>
        <dbReference type="EMBL" id="MEI7036401.1"/>
    </source>
</evidence>
<feature type="domain" description="NfeD-like C-terminal" evidence="6">
    <location>
        <begin position="93"/>
        <end position="147"/>
    </location>
</feature>
<protein>
    <submittedName>
        <fullName evidence="7">NfeD family protein</fullName>
    </submittedName>
</protein>
<evidence type="ECO:0000256" key="2">
    <source>
        <dbReference type="ARBA" id="ARBA00022692"/>
    </source>
</evidence>
<accession>A0ABU8JB16</accession>
<evidence type="ECO:0000256" key="4">
    <source>
        <dbReference type="ARBA" id="ARBA00023136"/>
    </source>
</evidence>
<feature type="transmembrane region" description="Helical" evidence="5">
    <location>
        <begin position="29"/>
        <end position="47"/>
    </location>
</feature>
<keyword evidence="8" id="KW-1185">Reference proteome</keyword>
<evidence type="ECO:0000256" key="3">
    <source>
        <dbReference type="ARBA" id="ARBA00022989"/>
    </source>
</evidence>
<sequence>MFSTLATYHLWWLLALLLIGLEVALPGYFLLWIGIGAAATGVLAWLLPGMSMLAQAIAFAVLAFLACAVYAYGVRPRLRRTDAAGERLNRRGAQMVGQRYVLIEPIVNGRGKARVGDGEWLVNGPDLPLGATVEVVSVDGNTLRVRPAA</sequence>
<keyword evidence="4 5" id="KW-0472">Membrane</keyword>
<dbReference type="Proteomes" id="UP001381174">
    <property type="component" value="Unassembled WGS sequence"/>
</dbReference>
<dbReference type="InterPro" id="IPR002810">
    <property type="entry name" value="NfeD-like_C"/>
</dbReference>
<dbReference type="Gene3D" id="2.40.50.140">
    <property type="entry name" value="Nucleic acid-binding proteins"/>
    <property type="match status" value="1"/>
</dbReference>
<evidence type="ECO:0000313" key="8">
    <source>
        <dbReference type="Proteomes" id="UP001381174"/>
    </source>
</evidence>
<dbReference type="InterPro" id="IPR052165">
    <property type="entry name" value="Membrane_assoc_protease"/>
</dbReference>
<dbReference type="PANTHER" id="PTHR33507">
    <property type="entry name" value="INNER MEMBRANE PROTEIN YBBJ"/>
    <property type="match status" value="1"/>
</dbReference>
<dbReference type="PANTHER" id="PTHR33507:SF3">
    <property type="entry name" value="INNER MEMBRANE PROTEIN YBBJ"/>
    <property type="match status" value="1"/>
</dbReference>
<name>A0ABU8JB16_9GAMM</name>
<dbReference type="RefSeq" id="WP_336807018.1">
    <property type="nucleotide sequence ID" value="NZ_JBBBNY010000003.1"/>
</dbReference>
<comment type="caution">
    <text evidence="7">The sequence shown here is derived from an EMBL/GenBank/DDBJ whole genome shotgun (WGS) entry which is preliminary data.</text>
</comment>
<organism evidence="7 8">
    <name type="scientific">Fulvimonas yonginensis</name>
    <dbReference type="NCBI Taxonomy" id="1495200"/>
    <lineage>
        <taxon>Bacteria</taxon>
        <taxon>Pseudomonadati</taxon>
        <taxon>Pseudomonadota</taxon>
        <taxon>Gammaproteobacteria</taxon>
        <taxon>Lysobacterales</taxon>
        <taxon>Rhodanobacteraceae</taxon>
        <taxon>Fulvimonas</taxon>
    </lineage>
</organism>
<dbReference type="Pfam" id="PF01957">
    <property type="entry name" value="NfeD"/>
    <property type="match status" value="1"/>
</dbReference>
<evidence type="ECO:0000256" key="1">
    <source>
        <dbReference type="ARBA" id="ARBA00004141"/>
    </source>
</evidence>
<keyword evidence="2 5" id="KW-0812">Transmembrane</keyword>
<comment type="subcellular location">
    <subcellularLocation>
        <location evidence="1">Membrane</location>
        <topology evidence="1">Multi-pass membrane protein</topology>
    </subcellularLocation>
</comment>
<gene>
    <name evidence="7" type="ORF">WAT24_06490</name>
</gene>
<reference evidence="7 8" key="1">
    <citation type="journal article" date="2014" name="Int. J. Syst. Evol. Microbiol.">
        <title>Fulvimonas yonginensis sp. nov., isolated from greenhouse soil, and emended description of the genus Fulvimonas.</title>
        <authorList>
            <person name="Ahn J.H."/>
            <person name="Kim S.J."/>
            <person name="Weon H.Y."/>
            <person name="Hong S.B."/>
            <person name="Seok S.J."/>
            <person name="Kwon S.W."/>
        </authorList>
    </citation>
    <scope>NUCLEOTIDE SEQUENCE [LARGE SCALE GENOMIC DNA]</scope>
    <source>
        <strain evidence="7 8">KACC 16952</strain>
    </source>
</reference>
<keyword evidence="3 5" id="KW-1133">Transmembrane helix</keyword>
<proteinExistence type="predicted"/>
<evidence type="ECO:0000259" key="6">
    <source>
        <dbReference type="Pfam" id="PF01957"/>
    </source>
</evidence>
<dbReference type="InterPro" id="IPR012340">
    <property type="entry name" value="NA-bd_OB-fold"/>
</dbReference>